<feature type="transmembrane region" description="Helical" evidence="1">
    <location>
        <begin position="7"/>
        <end position="25"/>
    </location>
</feature>
<feature type="transmembrane region" description="Helical" evidence="1">
    <location>
        <begin position="117"/>
        <end position="137"/>
    </location>
</feature>
<keyword evidence="1" id="KW-0472">Membrane</keyword>
<feature type="transmembrane region" description="Helical" evidence="1">
    <location>
        <begin position="45"/>
        <end position="64"/>
    </location>
</feature>
<name>A0A2A9EFL4_9MICO</name>
<gene>
    <name evidence="2" type="ORF">ATL41_2066</name>
</gene>
<feature type="transmembrane region" description="Helical" evidence="1">
    <location>
        <begin position="76"/>
        <end position="97"/>
    </location>
</feature>
<dbReference type="Pfam" id="PF11377">
    <property type="entry name" value="DUF3180"/>
    <property type="match status" value="1"/>
</dbReference>
<dbReference type="InterPro" id="IPR021517">
    <property type="entry name" value="DUF3180"/>
</dbReference>
<protein>
    <submittedName>
        <fullName evidence="2">Uncharacterized protein DUF3180</fullName>
    </submittedName>
</protein>
<dbReference type="AlphaFoldDB" id="A0A2A9EFL4"/>
<keyword evidence="1" id="KW-1133">Transmembrane helix</keyword>
<dbReference type="Proteomes" id="UP000221394">
    <property type="component" value="Unassembled WGS sequence"/>
</dbReference>
<keyword evidence="3" id="KW-1185">Reference proteome</keyword>
<reference evidence="2 3" key="1">
    <citation type="submission" date="2017-10" db="EMBL/GenBank/DDBJ databases">
        <title>Sequencing the genomes of 1000 actinobacteria strains.</title>
        <authorList>
            <person name="Klenk H.-P."/>
        </authorList>
    </citation>
    <scope>NUCLEOTIDE SEQUENCE [LARGE SCALE GENOMIC DNA]</scope>
    <source>
        <strain evidence="2 3">DSM 21574</strain>
    </source>
</reference>
<dbReference type="RefSeq" id="WP_245854756.1">
    <property type="nucleotide sequence ID" value="NZ_PDJH01000001.1"/>
</dbReference>
<proteinExistence type="predicted"/>
<evidence type="ECO:0000313" key="3">
    <source>
        <dbReference type="Proteomes" id="UP000221394"/>
    </source>
</evidence>
<sequence length="166" mass="17204">MTRGVRLRWLVVVALVVTALGWLVLDQARGRGSMPSPVRWPVHLGLALLSVAVVVAGLQVRAYLRGRKPSLGGLRAARTLVLAQAAALSGAGLTGWYAAQALLVVGDLGYEPMRDRAIGAGAAALLSVALTVAGCVVERWCRIASPHDDDLDGPASTGPEPDGQPA</sequence>
<accession>A0A2A9EFL4</accession>
<dbReference type="EMBL" id="PDJH01000001">
    <property type="protein sequence ID" value="PFG37311.1"/>
    <property type="molecule type" value="Genomic_DNA"/>
</dbReference>
<comment type="caution">
    <text evidence="2">The sequence shown here is derived from an EMBL/GenBank/DDBJ whole genome shotgun (WGS) entry which is preliminary data.</text>
</comment>
<evidence type="ECO:0000256" key="1">
    <source>
        <dbReference type="SAM" id="Phobius"/>
    </source>
</evidence>
<organism evidence="2 3">
    <name type="scientific">Flavimobilis soli</name>
    <dbReference type="NCBI Taxonomy" id="442709"/>
    <lineage>
        <taxon>Bacteria</taxon>
        <taxon>Bacillati</taxon>
        <taxon>Actinomycetota</taxon>
        <taxon>Actinomycetes</taxon>
        <taxon>Micrococcales</taxon>
        <taxon>Jonesiaceae</taxon>
        <taxon>Flavimobilis</taxon>
    </lineage>
</organism>
<evidence type="ECO:0000313" key="2">
    <source>
        <dbReference type="EMBL" id="PFG37311.1"/>
    </source>
</evidence>
<keyword evidence="1" id="KW-0812">Transmembrane</keyword>